<comment type="subcellular location">
    <subcellularLocation>
        <location evidence="15">Nucleus</location>
    </subcellularLocation>
    <subcellularLocation>
        <location evidence="15">Chromosome</location>
        <location evidence="15">Telomere</location>
    </subcellularLocation>
</comment>
<dbReference type="Gene3D" id="3.30.70.2630">
    <property type="match status" value="1"/>
</dbReference>
<evidence type="ECO:0000256" key="15">
    <source>
        <dbReference type="RuleBase" id="RU365061"/>
    </source>
</evidence>
<evidence type="ECO:0000256" key="11">
    <source>
        <dbReference type="ARBA" id="ARBA00023242"/>
    </source>
</evidence>
<dbReference type="Ensembl" id="ENSCPGT00000003126.1">
    <property type="protein sequence ID" value="ENSCPGP00000002834.1"/>
    <property type="gene ID" value="ENSCPGG00000002107.1"/>
</dbReference>
<evidence type="ECO:0000313" key="18">
    <source>
        <dbReference type="Proteomes" id="UP000694419"/>
    </source>
</evidence>
<dbReference type="SUPFAM" id="SSF56672">
    <property type="entry name" value="DNA/RNA polymerases"/>
    <property type="match status" value="1"/>
</dbReference>
<evidence type="ECO:0000256" key="6">
    <source>
        <dbReference type="ARBA" id="ARBA00022695"/>
    </source>
</evidence>
<dbReference type="InterPro" id="IPR043502">
    <property type="entry name" value="DNA/RNA_pol_sf"/>
</dbReference>
<evidence type="ECO:0000256" key="2">
    <source>
        <dbReference type="ARBA" id="ARBA00012493"/>
    </source>
</evidence>
<evidence type="ECO:0000256" key="14">
    <source>
        <dbReference type="ARBA" id="ARBA00048173"/>
    </source>
</evidence>
<dbReference type="FunFam" id="1.10.357.90:FF:000001">
    <property type="entry name" value="Telomerase reverse transcriptase"/>
    <property type="match status" value="1"/>
</dbReference>
<comment type="similarity">
    <text evidence="1 15">Belongs to the reverse transcriptase family. Telomerase subfamily.</text>
</comment>
<keyword evidence="5 15" id="KW-0808">Transferase</keyword>
<dbReference type="PRINTS" id="PR01365">
    <property type="entry name" value="TELOMERASERT"/>
</dbReference>
<accession>A0A8C3J684</accession>
<evidence type="ECO:0000256" key="7">
    <source>
        <dbReference type="ARBA" id="ARBA00022723"/>
    </source>
</evidence>
<evidence type="ECO:0000256" key="13">
    <source>
        <dbReference type="ARBA" id="ARBA00032044"/>
    </source>
</evidence>
<proteinExistence type="inferred from homology"/>
<evidence type="ECO:0000259" key="16">
    <source>
        <dbReference type="PROSITE" id="PS50878"/>
    </source>
</evidence>
<evidence type="ECO:0000313" key="17">
    <source>
        <dbReference type="Ensembl" id="ENSCPGP00000002834.1"/>
    </source>
</evidence>
<keyword evidence="7 15" id="KW-0479">Metal-binding</keyword>
<feature type="domain" description="Reverse transcriptase" evidence="16">
    <location>
        <begin position="792"/>
        <end position="1127"/>
    </location>
</feature>
<sequence>MAGAEPFAAVLAALRGCYAEATPLETFIRRLRESGAGEAEVLRGDDAPSYRTFVGQCLVCVPRGARAIPRPLTFQQLSSQSEVIARVVQRLCEKRKKNILAYGYSLLDENSSNFQIMPSSNIYSYLPNTVTETIRISGLWETLLSRIGDDVMMYLLEHCAIFMLVPPSNCYQVCGQPVYELISHNVDSPPVFVKQKLSKHKRSSLLDYMQKRLMFHRQYLSKLHWWKRRQRLEANVSSMGNKKISKTQSLVSSSQYSAKVVSKASKQIRMVSEHLEEQSSSSLYLSATAPSLKRKLDREQPEIPAKRAKVEEKMREEKACNLTLNVNQSSSKRDETGYVASHSVSFIKETHISQGSNSDMSGPSLVHTSRDRNKFVAGESSFLQMVQSNRPVKSSIEVEAESHRKGVEMHVYQPQLDSVQVKPTEGISSICRRRESPLAPLAKKLPNKLLHSAVCIDRKFLLYSHRSFQECFPKSFLLNHLQGCQAGGRRLVEAIFLSQNLSEQKHNQSQPHHNWRKKKLPKRYWQMRHTFQKLLKNHGKCPYLVLLKKNCPVWISQSSVRKTELPSQAALPGEAEVHEQAEQFGKEPTKCVTSSRCESGHIDNLGTPLAKSVPGESESEEQSLGEVCDAALRDLLKQHSSHWQVYTFVRECLERVIPAELWGSNHNKCRFLKNVKAFISMGKFAKLSLQELMWKMRVNDCMWLRLVKGSDGDHFVPAHEHCFREELLAKFLYWLMDTYVVELLRSFFYITETMFQKNMLFYYRKFIWGKLQNIGIRKHFAKVHLRALSSEEIEAVRQKKYVPMASKLRFIPKANGLRPIVKVSSVVEARAFSRESREKKMHHYNTRLKNLFSVLNYERTINTSFIGSSVFGKDDIYKTWKKFVTKVLESDGEVPHFYYVKADVSRAYDTIPHDKLVEVISRILNPEKRTVYCIRRYAVIMITTSGKARRFYRRHVSTFKDFMPDMKQFVCQLQENTSLQNAIIVEQSLTFNETSSSLFTFFLQMIHNNILEIGSRYYLQCCGIPQGSILSTLLCSLCYGDMENKLLCGVQQDGVLIRLIDDFLLVTPHLTQARTFLRTLATGIPEYGFLINPNKTVVNFPVDDIPGCSKFKQLPDCRLIPWCGLLLDIQTLEVYCDYSSYTCTSIRSSLSFNSSRTAGKNMKYKLITVLKLKCHCLFLDLQINSLRTVFINIYKIFLLQAYRFHACVLQLPFNQQVRNNPYFFLRIISETASYGYSILKAKNAGVTLGNKGASGLFPSEAAEWLCYHAFTVKLANHKVVYKCLLKPLKICKMRLFKKIPKDTMALLKTVTEPSLCQDFKAILD</sequence>
<dbReference type="GO" id="GO:0000333">
    <property type="term" value="C:telomerase catalytic core complex"/>
    <property type="evidence" value="ECO:0007669"/>
    <property type="project" value="TreeGrafter"/>
</dbReference>
<dbReference type="GO" id="GO:0070034">
    <property type="term" value="F:telomerase RNA binding"/>
    <property type="evidence" value="ECO:0007669"/>
    <property type="project" value="TreeGrafter"/>
</dbReference>
<dbReference type="PANTHER" id="PTHR12066:SF0">
    <property type="entry name" value="TELOMERASE REVERSE TRANSCRIPTASE"/>
    <property type="match status" value="1"/>
</dbReference>
<dbReference type="Pfam" id="PF12009">
    <property type="entry name" value="Telomerase_RBD"/>
    <property type="match status" value="1"/>
</dbReference>
<name>A0A8C3J684_9CHAR</name>
<protein>
    <recommendedName>
        <fullName evidence="3 15">Telomerase reverse transcriptase</fullName>
        <ecNumber evidence="2 15">2.7.7.49</ecNumber>
    </recommendedName>
    <alternativeName>
        <fullName evidence="13 15">Telomerase catalytic subunit</fullName>
    </alternativeName>
</protein>
<reference evidence="17" key="1">
    <citation type="submission" date="2025-08" db="UniProtKB">
        <authorList>
            <consortium name="Ensembl"/>
        </authorList>
    </citation>
    <scope>IDENTIFICATION</scope>
</reference>
<evidence type="ECO:0000256" key="1">
    <source>
        <dbReference type="ARBA" id="ARBA00008001"/>
    </source>
</evidence>
<evidence type="ECO:0000256" key="5">
    <source>
        <dbReference type="ARBA" id="ARBA00022679"/>
    </source>
</evidence>
<dbReference type="Gene3D" id="1.10.132.70">
    <property type="match status" value="1"/>
</dbReference>
<dbReference type="GO" id="GO:0000781">
    <property type="term" value="C:chromosome, telomeric region"/>
    <property type="evidence" value="ECO:0007669"/>
    <property type="project" value="UniProtKB-SubCell"/>
</dbReference>
<dbReference type="Pfam" id="PF00078">
    <property type="entry name" value="RVT_1"/>
    <property type="match status" value="1"/>
</dbReference>
<dbReference type="GO" id="GO:0003720">
    <property type="term" value="F:telomerase activity"/>
    <property type="evidence" value="ECO:0007669"/>
    <property type="project" value="InterPro"/>
</dbReference>
<dbReference type="GO" id="GO:0046872">
    <property type="term" value="F:metal ion binding"/>
    <property type="evidence" value="ECO:0007669"/>
    <property type="project" value="UniProtKB-KW"/>
</dbReference>
<comment type="function">
    <text evidence="15">Telomerase is a ribonucleoprotein enzyme essential for the replication of chromosome termini in most eukaryotes. It elongates telomeres. It is a reverse transcriptase that adds simple sequence repeats to chromosome ends by copying a template sequence within the RNA component of the enzyme.</text>
</comment>
<dbReference type="Pfam" id="PF21399">
    <property type="entry name" value="TERT_C"/>
    <property type="match status" value="1"/>
</dbReference>
<dbReference type="InterPro" id="IPR003545">
    <property type="entry name" value="Telomerase_RT"/>
</dbReference>
<evidence type="ECO:0000256" key="4">
    <source>
        <dbReference type="ARBA" id="ARBA00022454"/>
    </source>
</evidence>
<keyword evidence="9 15" id="KW-0779">Telomere</keyword>
<keyword evidence="10 15" id="KW-0695">RNA-directed DNA polymerase</keyword>
<comment type="catalytic activity">
    <reaction evidence="14 15">
        <text>DNA(n) + a 2'-deoxyribonucleoside 5'-triphosphate = DNA(n+1) + diphosphate</text>
        <dbReference type="Rhea" id="RHEA:22508"/>
        <dbReference type="Rhea" id="RHEA-COMP:17339"/>
        <dbReference type="Rhea" id="RHEA-COMP:17340"/>
        <dbReference type="ChEBI" id="CHEBI:33019"/>
        <dbReference type="ChEBI" id="CHEBI:61560"/>
        <dbReference type="ChEBI" id="CHEBI:173112"/>
        <dbReference type="EC" id="2.7.7.49"/>
    </reaction>
</comment>
<keyword evidence="12" id="KW-0687">Ribonucleoprotein</keyword>
<reference evidence="17" key="2">
    <citation type="submission" date="2025-09" db="UniProtKB">
        <authorList>
            <consortium name="Ensembl"/>
        </authorList>
    </citation>
    <scope>IDENTIFICATION</scope>
</reference>
<keyword evidence="18" id="KW-1185">Reference proteome</keyword>
<evidence type="ECO:0000256" key="8">
    <source>
        <dbReference type="ARBA" id="ARBA00022842"/>
    </source>
</evidence>
<dbReference type="Proteomes" id="UP000694419">
    <property type="component" value="Unplaced"/>
</dbReference>
<dbReference type="PANTHER" id="PTHR12066">
    <property type="entry name" value="TELOMERASE REVERSE TRANSCRIPTASE"/>
    <property type="match status" value="1"/>
</dbReference>
<evidence type="ECO:0000256" key="3">
    <source>
        <dbReference type="ARBA" id="ARBA00016182"/>
    </source>
</evidence>
<dbReference type="EC" id="2.7.7.49" evidence="2 15"/>
<organism evidence="17 18">
    <name type="scientific">Calidris pygmaea</name>
    <name type="common">Spoon-billed sandpiper</name>
    <dbReference type="NCBI Taxonomy" id="425635"/>
    <lineage>
        <taxon>Eukaryota</taxon>
        <taxon>Metazoa</taxon>
        <taxon>Chordata</taxon>
        <taxon>Craniata</taxon>
        <taxon>Vertebrata</taxon>
        <taxon>Euteleostomi</taxon>
        <taxon>Archelosauria</taxon>
        <taxon>Archosauria</taxon>
        <taxon>Dinosauria</taxon>
        <taxon>Saurischia</taxon>
        <taxon>Theropoda</taxon>
        <taxon>Coelurosauria</taxon>
        <taxon>Aves</taxon>
        <taxon>Neognathae</taxon>
        <taxon>Neoaves</taxon>
        <taxon>Charadriiformes</taxon>
        <taxon>Scolopacidae</taxon>
        <taxon>Calidris</taxon>
    </lineage>
</organism>
<dbReference type="Gene3D" id="1.10.357.90">
    <property type="match status" value="1"/>
</dbReference>
<dbReference type="GO" id="GO:0042162">
    <property type="term" value="F:telomeric DNA binding"/>
    <property type="evidence" value="ECO:0007669"/>
    <property type="project" value="TreeGrafter"/>
</dbReference>
<keyword evidence="6 15" id="KW-0548">Nucleotidyltransferase</keyword>
<dbReference type="FunFam" id="3.30.70.2630:FF:000001">
    <property type="entry name" value="Telomerase reverse transcriptase"/>
    <property type="match status" value="1"/>
</dbReference>
<dbReference type="PROSITE" id="PS50878">
    <property type="entry name" value="RT_POL"/>
    <property type="match status" value="1"/>
</dbReference>
<keyword evidence="8 15" id="KW-0460">Magnesium</keyword>
<keyword evidence="11 15" id="KW-0539">Nucleus</keyword>
<evidence type="ECO:0000256" key="10">
    <source>
        <dbReference type="ARBA" id="ARBA00022918"/>
    </source>
</evidence>
<dbReference type="InterPro" id="IPR049139">
    <property type="entry name" value="TERT_C"/>
</dbReference>
<evidence type="ECO:0000256" key="12">
    <source>
        <dbReference type="ARBA" id="ARBA00023274"/>
    </source>
</evidence>
<dbReference type="SMART" id="SM00975">
    <property type="entry name" value="Telomerase_RBD"/>
    <property type="match status" value="1"/>
</dbReference>
<dbReference type="InterPro" id="IPR021891">
    <property type="entry name" value="Telomerase_RBD"/>
</dbReference>
<evidence type="ECO:0000256" key="9">
    <source>
        <dbReference type="ARBA" id="ARBA00022895"/>
    </source>
</evidence>
<keyword evidence="4 15" id="KW-0158">Chromosome</keyword>
<dbReference type="CDD" id="cd01648">
    <property type="entry name" value="TERT"/>
    <property type="match status" value="1"/>
</dbReference>
<dbReference type="GO" id="GO:0007004">
    <property type="term" value="P:telomere maintenance via telomerase"/>
    <property type="evidence" value="ECO:0007669"/>
    <property type="project" value="TreeGrafter"/>
</dbReference>
<dbReference type="InterPro" id="IPR000477">
    <property type="entry name" value="RT_dom"/>
</dbReference>